<proteinExistence type="predicted"/>
<evidence type="ECO:0000313" key="2">
    <source>
        <dbReference type="EMBL" id="JAH94350.1"/>
    </source>
</evidence>
<keyword evidence="1" id="KW-0812">Transmembrane</keyword>
<accession>A0A0E9WXP1</accession>
<protein>
    <submittedName>
        <fullName evidence="2">Uncharacterized protein</fullName>
    </submittedName>
</protein>
<keyword evidence="1" id="KW-0472">Membrane</keyword>
<evidence type="ECO:0000256" key="1">
    <source>
        <dbReference type="SAM" id="Phobius"/>
    </source>
</evidence>
<dbReference type="AlphaFoldDB" id="A0A0E9WXP1"/>
<dbReference type="EMBL" id="GBXM01014227">
    <property type="protein sequence ID" value="JAH94350.1"/>
    <property type="molecule type" value="Transcribed_RNA"/>
</dbReference>
<keyword evidence="1" id="KW-1133">Transmembrane helix</keyword>
<reference evidence="2" key="1">
    <citation type="submission" date="2014-11" db="EMBL/GenBank/DDBJ databases">
        <authorList>
            <person name="Amaro Gonzalez C."/>
        </authorList>
    </citation>
    <scope>NUCLEOTIDE SEQUENCE</scope>
</reference>
<name>A0A0E9WXP1_ANGAN</name>
<feature type="transmembrane region" description="Helical" evidence="1">
    <location>
        <begin position="40"/>
        <end position="59"/>
    </location>
</feature>
<organism evidence="2">
    <name type="scientific">Anguilla anguilla</name>
    <name type="common">European freshwater eel</name>
    <name type="synonym">Muraena anguilla</name>
    <dbReference type="NCBI Taxonomy" id="7936"/>
    <lineage>
        <taxon>Eukaryota</taxon>
        <taxon>Metazoa</taxon>
        <taxon>Chordata</taxon>
        <taxon>Craniata</taxon>
        <taxon>Vertebrata</taxon>
        <taxon>Euteleostomi</taxon>
        <taxon>Actinopterygii</taxon>
        <taxon>Neopterygii</taxon>
        <taxon>Teleostei</taxon>
        <taxon>Anguilliformes</taxon>
        <taxon>Anguillidae</taxon>
        <taxon>Anguilla</taxon>
    </lineage>
</organism>
<reference evidence="2" key="2">
    <citation type="journal article" date="2015" name="Fish Shellfish Immunol.">
        <title>Early steps in the European eel (Anguilla anguilla)-Vibrio vulnificus interaction in the gills: Role of the RtxA13 toxin.</title>
        <authorList>
            <person name="Callol A."/>
            <person name="Pajuelo D."/>
            <person name="Ebbesson L."/>
            <person name="Teles M."/>
            <person name="MacKenzie S."/>
            <person name="Amaro C."/>
        </authorList>
    </citation>
    <scope>NUCLEOTIDE SEQUENCE</scope>
</reference>
<sequence>MIRPHHACLVDAEKELFASIQNSYKIETLFHLHYNLTIEYFALIFFFLLFFPPRFYFITTIKEQKHLRKAWMHLGYDKSLSSGLDFLNLKAGCCNHSFLKEKLFALNSLLEENGFTIFGCARTPRQLPGGENIK</sequence>